<feature type="compositionally biased region" description="Basic and acidic residues" evidence="1">
    <location>
        <begin position="636"/>
        <end position="670"/>
    </location>
</feature>
<feature type="compositionally biased region" description="Basic and acidic residues" evidence="1">
    <location>
        <begin position="1293"/>
        <end position="1303"/>
    </location>
</feature>
<comment type="caution">
    <text evidence="4">The sequence shown here is derived from an EMBL/GenBank/DDBJ whole genome shotgun (WGS) entry which is preliminary data.</text>
</comment>
<reference evidence="4" key="1">
    <citation type="submission" date="2023-07" db="EMBL/GenBank/DDBJ databases">
        <title>Chromosome-level genome assembly of Artemia franciscana.</title>
        <authorList>
            <person name="Jo E."/>
        </authorList>
    </citation>
    <scope>NUCLEOTIDE SEQUENCE</scope>
    <source>
        <tissue evidence="4">Whole body</tissue>
    </source>
</reference>
<accession>A0AA88L5J4</accession>
<dbReference type="Proteomes" id="UP001187531">
    <property type="component" value="Unassembled WGS sequence"/>
</dbReference>
<evidence type="ECO:0000256" key="1">
    <source>
        <dbReference type="SAM" id="MobiDB-lite"/>
    </source>
</evidence>
<feature type="region of interest" description="Disordered" evidence="1">
    <location>
        <begin position="273"/>
        <end position="299"/>
    </location>
</feature>
<feature type="region of interest" description="Disordered" evidence="1">
    <location>
        <begin position="1008"/>
        <end position="1047"/>
    </location>
</feature>
<feature type="chain" id="PRO_5041666037" evidence="3">
    <location>
        <begin position="17"/>
        <end position="1412"/>
    </location>
</feature>
<gene>
    <name evidence="4" type="ORF">QYM36_009467</name>
</gene>
<feature type="region of interest" description="Disordered" evidence="1">
    <location>
        <begin position="1221"/>
        <end position="1263"/>
    </location>
</feature>
<feature type="compositionally biased region" description="Polar residues" evidence="1">
    <location>
        <begin position="432"/>
        <end position="442"/>
    </location>
</feature>
<keyword evidence="2" id="KW-0812">Transmembrane</keyword>
<feature type="compositionally biased region" description="Low complexity" evidence="1">
    <location>
        <begin position="279"/>
        <end position="296"/>
    </location>
</feature>
<feature type="compositionally biased region" description="Polar residues" evidence="1">
    <location>
        <begin position="671"/>
        <end position="702"/>
    </location>
</feature>
<sequence length="1412" mass="158210">MKGIIVLYLLVTYIAAEDFSGRRRIKIRKGRRKRPISTEDDLKSERAYRVDRKPGFNSFIIQNENGVQVPFMPGKTSYYFNITGEQSEEQTTQRGNKEPSITILFSGESKNRPEDDILKSLVSQLKSLRDKKNPNQANEKVIIEDLTDVTKKPIRTQTFSNRKQLTYAPRLTTSRPRATKPTTKRRTTTALPIVEEDEYDEDGFKPGTYVYVNNKKILKDEIDSLPKDLSANDLLKKTGITNADEDSGEYYDYIYYYDDDETVTSTTKRFVTQRPQTTPRSMSIRPSSRSPQIRPSLPTLKPVSTIIPVRSASRPNIIQRPVLPPERTASLAMGVNVLNKGGLQQKSTLFSRNTPPSASLSVLDRGEMTTKRPIVVQGGYSNIKNRIRPEKDPQKIAQSSIILSSPSKTTFGMTTNKEASTQTLVKADDSTTESASGATTKSVLPLSDVASTKTAESSTTTKEITLPPSESPTENQSSETPPELQEIVDKLIEKGAISPAGSTKKPMAIDDILKIAAGLIPIGSAALAAAYSQGKFGPKISERLDSNDEHHHFWSFLTGGRNRDNDRAESYERADRFPAEKQQRPNHPYPNPMDHLRMIENLDRRPIIYMRDPVPDRAPIDRGPTFERGPPPRPQLDQRTEHMSYNRPPIEPERPFRTQASDPHRQRQLDKATQSSQQRLNQDMHSSQRNLDQDMQSSQQRPTRIEANPPIKETTEREVDVITAPDNFNMIVSSSLNGDGNKTEKGTRYGYIVDGNESHEHLQTLSVRREEGIDNRGNKEQDMLMITAQDALANKPKELQSLVGLLAHIYTTSAPVLGLPKAGEKPSQPFRTSGINITPIGETGYTPRVSSDEKSSETEKEFNSYEQSDEKVNGYTSIEANKSFDRPFDFSKENSETRYYSGSQEENSSKVTKLTTTQHNFAGYQKDFGSAEYKSSIPVRSLNPGFTEHTKEQTTSITNMKEDFNTSPAKPNFEVSEDNGYDVNRLDISEEASQEQRMKTELTRLVNSTPVRPKTKGVSKDNSKVRSKKKGSYFDESSYNSNPESDETNLMFDSIPNDVQSNFGPNFVNEKPALDFEENEDYADEETARPLSTEQLVYLLIGSLCGFSLICLCLVFLTMRCRTRSMYSSSWCSCFNDALSDTLSDSLDSRSNRSSRTVISQKLQNQLQEKGGTGATHKLGTWFNGRNTVAVFTENGKPRNQMALPNFSSSVSKKSTRAYFTDGRSASTRDLVEDNSTPPSPQGSDVPGHQKRHNPTQGQSSSWLHKKEYDEKIHENEATAGLVHGLAYYKEKTDEVSDNERPRSSTTTLKAPPHFRAMEDESDLEIVEPPQTIEVKLPKLQPKPKRSSSPPPQLPPKKRDTAKHEDPIASGSHLTLQTEASSHAADTMSVMSSVYGQGRIGYWTSVKDARIL</sequence>
<feature type="compositionally biased region" description="Low complexity" evidence="1">
    <location>
        <begin position="450"/>
        <end position="463"/>
    </location>
</feature>
<feature type="signal peptide" evidence="3">
    <location>
        <begin position="1"/>
        <end position="16"/>
    </location>
</feature>
<name>A0AA88L5J4_ARTSF</name>
<feature type="region of interest" description="Disordered" evidence="1">
    <location>
        <begin position="820"/>
        <end position="869"/>
    </location>
</feature>
<feature type="region of interest" description="Disordered" evidence="1">
    <location>
        <begin position="611"/>
        <end position="718"/>
    </location>
</feature>
<evidence type="ECO:0000256" key="2">
    <source>
        <dbReference type="SAM" id="Phobius"/>
    </source>
</evidence>
<dbReference type="EMBL" id="JAVRJZ010000014">
    <property type="protein sequence ID" value="KAK2713606.1"/>
    <property type="molecule type" value="Genomic_DNA"/>
</dbReference>
<evidence type="ECO:0000313" key="4">
    <source>
        <dbReference type="EMBL" id="KAK2713606.1"/>
    </source>
</evidence>
<keyword evidence="5" id="KW-1185">Reference proteome</keyword>
<feature type="compositionally biased region" description="Basic and acidic residues" evidence="1">
    <location>
        <begin position="561"/>
        <end position="583"/>
    </location>
</feature>
<keyword evidence="2" id="KW-1133">Transmembrane helix</keyword>
<keyword evidence="2" id="KW-0472">Membrane</keyword>
<feature type="region of interest" description="Disordered" evidence="1">
    <location>
        <begin position="1293"/>
        <end position="1381"/>
    </location>
</feature>
<proteinExistence type="predicted"/>
<organism evidence="4 5">
    <name type="scientific">Artemia franciscana</name>
    <name type="common">Brine shrimp</name>
    <name type="synonym">Artemia sanfranciscana</name>
    <dbReference type="NCBI Taxonomy" id="6661"/>
    <lineage>
        <taxon>Eukaryota</taxon>
        <taxon>Metazoa</taxon>
        <taxon>Ecdysozoa</taxon>
        <taxon>Arthropoda</taxon>
        <taxon>Crustacea</taxon>
        <taxon>Branchiopoda</taxon>
        <taxon>Anostraca</taxon>
        <taxon>Artemiidae</taxon>
        <taxon>Artemia</taxon>
    </lineage>
</organism>
<evidence type="ECO:0000256" key="3">
    <source>
        <dbReference type="SAM" id="SignalP"/>
    </source>
</evidence>
<feature type="compositionally biased region" description="Basic and acidic residues" evidence="1">
    <location>
        <begin position="1357"/>
        <end position="1367"/>
    </location>
</feature>
<keyword evidence="3" id="KW-0732">Signal</keyword>
<feature type="transmembrane region" description="Helical" evidence="2">
    <location>
        <begin position="1096"/>
        <end position="1117"/>
    </location>
</feature>
<evidence type="ECO:0000313" key="5">
    <source>
        <dbReference type="Proteomes" id="UP001187531"/>
    </source>
</evidence>
<feature type="compositionally biased region" description="Basic and acidic residues" evidence="1">
    <location>
        <begin position="850"/>
        <end position="869"/>
    </location>
</feature>
<feature type="region of interest" description="Disordered" evidence="1">
    <location>
        <begin position="555"/>
        <end position="594"/>
    </location>
</feature>
<feature type="compositionally biased region" description="Polar residues" evidence="1">
    <location>
        <begin position="471"/>
        <end position="480"/>
    </location>
</feature>
<protein>
    <submittedName>
        <fullName evidence="4">Uncharacterized protein</fullName>
    </submittedName>
</protein>
<feature type="compositionally biased region" description="Polar residues" evidence="1">
    <location>
        <begin position="1372"/>
        <end position="1381"/>
    </location>
</feature>
<feature type="region of interest" description="Disordered" evidence="1">
    <location>
        <begin position="420"/>
        <end position="483"/>
    </location>
</feature>